<evidence type="ECO:0000313" key="3">
    <source>
        <dbReference type="Proteomes" id="UP001597024"/>
    </source>
</evidence>
<feature type="domain" description="Aminoglycoside phosphotransferase" evidence="1">
    <location>
        <begin position="43"/>
        <end position="184"/>
    </location>
</feature>
<accession>A0ABW3DGK2</accession>
<sequence>MIAIADPRLTFARQALGPVDIVSMSEMPPDLLVLADVRDSLHVVKRHADLDRFQREAHAYATWIPHLRDLAPRMVAADPATRSLLLTMLPGKNADRLPPGSSAERRAHRSAGAALRELHRVLPVRSDGAVPAYLAGRVRWWAGHAYAADLISTPEHRTLLTRADTLATSTMDGAVCHLDYQPRN</sequence>
<reference evidence="3" key="1">
    <citation type="journal article" date="2019" name="Int. J. Syst. Evol. Microbiol.">
        <title>The Global Catalogue of Microorganisms (GCM) 10K type strain sequencing project: providing services to taxonomists for standard genome sequencing and annotation.</title>
        <authorList>
            <consortium name="The Broad Institute Genomics Platform"/>
            <consortium name="The Broad Institute Genome Sequencing Center for Infectious Disease"/>
            <person name="Wu L."/>
            <person name="Ma J."/>
        </authorList>
    </citation>
    <scope>NUCLEOTIDE SEQUENCE [LARGE SCALE GENOMIC DNA]</scope>
    <source>
        <strain evidence="3">CCUG 62974</strain>
    </source>
</reference>
<name>A0ABW3DGK2_9ACTN</name>
<dbReference type="InterPro" id="IPR011009">
    <property type="entry name" value="Kinase-like_dom_sf"/>
</dbReference>
<evidence type="ECO:0000259" key="1">
    <source>
        <dbReference type="Pfam" id="PF01636"/>
    </source>
</evidence>
<keyword evidence="3" id="KW-1185">Reference proteome</keyword>
<organism evidence="2 3">
    <name type="scientific">Streptosporangium algeriense</name>
    <dbReference type="NCBI Taxonomy" id="1682748"/>
    <lineage>
        <taxon>Bacteria</taxon>
        <taxon>Bacillati</taxon>
        <taxon>Actinomycetota</taxon>
        <taxon>Actinomycetes</taxon>
        <taxon>Streptosporangiales</taxon>
        <taxon>Streptosporangiaceae</taxon>
        <taxon>Streptosporangium</taxon>
    </lineage>
</organism>
<protein>
    <submittedName>
        <fullName evidence="2">Phosphotransferase</fullName>
    </submittedName>
</protein>
<dbReference type="Proteomes" id="UP001597024">
    <property type="component" value="Unassembled WGS sequence"/>
</dbReference>
<evidence type="ECO:0000313" key="2">
    <source>
        <dbReference type="EMBL" id="MFD0883001.1"/>
    </source>
</evidence>
<comment type="caution">
    <text evidence="2">The sequence shown here is derived from an EMBL/GenBank/DDBJ whole genome shotgun (WGS) entry which is preliminary data.</text>
</comment>
<dbReference type="SUPFAM" id="SSF56112">
    <property type="entry name" value="Protein kinase-like (PK-like)"/>
    <property type="match status" value="1"/>
</dbReference>
<dbReference type="EMBL" id="JBHTHX010000001">
    <property type="protein sequence ID" value="MFD0883001.1"/>
    <property type="molecule type" value="Genomic_DNA"/>
</dbReference>
<proteinExistence type="predicted"/>
<gene>
    <name evidence="2" type="ORF">ACFQ08_00250</name>
</gene>
<dbReference type="InterPro" id="IPR002575">
    <property type="entry name" value="Aminoglycoside_PTrfase"/>
</dbReference>
<dbReference type="Pfam" id="PF01636">
    <property type="entry name" value="APH"/>
    <property type="match status" value="1"/>
</dbReference>